<keyword evidence="1" id="KW-0732">Signal</keyword>
<gene>
    <name evidence="4" type="ORF">DXI23_03610</name>
</gene>
<evidence type="ECO:0000313" key="5">
    <source>
        <dbReference type="Proteomes" id="UP000256431"/>
    </source>
</evidence>
<keyword evidence="5" id="KW-1185">Reference proteome</keyword>
<dbReference type="Pfam" id="PF02563">
    <property type="entry name" value="Poly_export"/>
    <property type="match status" value="1"/>
</dbReference>
<dbReference type="InterPro" id="IPR003715">
    <property type="entry name" value="Poly_export_N"/>
</dbReference>
<organism evidence="4 5">
    <name type="scientific">Marinobacter flavimaris</name>
    <dbReference type="NCBI Taxonomy" id="262076"/>
    <lineage>
        <taxon>Bacteria</taxon>
        <taxon>Pseudomonadati</taxon>
        <taxon>Pseudomonadota</taxon>
        <taxon>Gammaproteobacteria</taxon>
        <taxon>Pseudomonadales</taxon>
        <taxon>Marinobacteraceae</taxon>
        <taxon>Marinobacter</taxon>
    </lineage>
</organism>
<evidence type="ECO:0000256" key="1">
    <source>
        <dbReference type="ARBA" id="ARBA00022729"/>
    </source>
</evidence>
<evidence type="ECO:0000313" key="4">
    <source>
        <dbReference type="EMBL" id="RDU42766.1"/>
    </source>
</evidence>
<dbReference type="Gene3D" id="3.10.560.10">
    <property type="entry name" value="Outer membrane lipoprotein wza domain like"/>
    <property type="match status" value="1"/>
</dbReference>
<evidence type="ECO:0000259" key="2">
    <source>
        <dbReference type="Pfam" id="PF02563"/>
    </source>
</evidence>
<sequence length="212" mass="22856">MGTFTVFRAGLISILVLILGGCSGLPSSTEMPPVSELEPEPYQIGVGDTISIHVWRNPELGQSIVVRPDGFISMPLMGDVKAEGKEPEALASEISVALGEYIRTPEVTIMVTSPASKEFRNRIRITGQVAEPQSVAFQPGMTVLDIVLIAGGVTDFAADGRAVLHRQINGEYQSFILDLDAILTDGDMRTNHALQPGDVISVPRKQLFRGEL</sequence>
<feature type="domain" description="Soluble ligand binding" evidence="3">
    <location>
        <begin position="123"/>
        <end position="171"/>
    </location>
</feature>
<dbReference type="GO" id="GO:0015159">
    <property type="term" value="F:polysaccharide transmembrane transporter activity"/>
    <property type="evidence" value="ECO:0007669"/>
    <property type="project" value="InterPro"/>
</dbReference>
<evidence type="ECO:0000259" key="3">
    <source>
        <dbReference type="Pfam" id="PF10531"/>
    </source>
</evidence>
<dbReference type="RefSeq" id="WP_104271089.1">
    <property type="nucleotide sequence ID" value="NZ_PSSW01000008.1"/>
</dbReference>
<dbReference type="NCBIfam" id="TIGR03027">
    <property type="entry name" value="pepcterm_export"/>
    <property type="match status" value="1"/>
</dbReference>
<dbReference type="PANTHER" id="PTHR33619">
    <property type="entry name" value="POLYSACCHARIDE EXPORT PROTEIN GFCE-RELATED"/>
    <property type="match status" value="1"/>
</dbReference>
<dbReference type="AlphaFoldDB" id="A0A3D8H8Z0"/>
<dbReference type="Proteomes" id="UP000256431">
    <property type="component" value="Unassembled WGS sequence"/>
</dbReference>
<dbReference type="Gene3D" id="3.30.1950.10">
    <property type="entry name" value="wza like domain"/>
    <property type="match status" value="1"/>
</dbReference>
<dbReference type="PANTHER" id="PTHR33619:SF3">
    <property type="entry name" value="POLYSACCHARIDE EXPORT PROTEIN GFCE-RELATED"/>
    <property type="match status" value="1"/>
</dbReference>
<name>A0A3D8H8Z0_9GAMM</name>
<dbReference type="EMBL" id="QRDH01000001">
    <property type="protein sequence ID" value="RDU42766.1"/>
    <property type="molecule type" value="Genomic_DNA"/>
</dbReference>
<dbReference type="InterPro" id="IPR049712">
    <property type="entry name" value="Poly_export"/>
</dbReference>
<dbReference type="InterPro" id="IPR019554">
    <property type="entry name" value="Soluble_ligand-bd"/>
</dbReference>
<feature type="domain" description="Polysaccharide export protein N-terminal" evidence="2">
    <location>
        <begin position="39"/>
        <end position="111"/>
    </location>
</feature>
<proteinExistence type="predicted"/>
<reference evidence="4 5" key="1">
    <citation type="submission" date="2018-08" db="EMBL/GenBank/DDBJ databases">
        <title>Genome sequence of Marinobacter flavimaris KCTC 12185.</title>
        <authorList>
            <person name="Chun J."/>
            <person name="Kim B.-Y."/>
            <person name="Choi S.-B."/>
            <person name="Kwak M.-J."/>
        </authorList>
    </citation>
    <scope>NUCLEOTIDE SEQUENCE [LARGE SCALE GENOMIC DNA]</scope>
    <source>
        <strain evidence="4 5">KCTC 12185</strain>
    </source>
</reference>
<protein>
    <submittedName>
        <fullName evidence="4">Sugar ABC transporter substrate-binding protein</fullName>
    </submittedName>
</protein>
<dbReference type="InterPro" id="IPR017477">
    <property type="entry name" value="PEP-CTERM_polysacc_export"/>
</dbReference>
<accession>A0A3D8H8Z0</accession>
<dbReference type="Pfam" id="PF10531">
    <property type="entry name" value="SLBB"/>
    <property type="match status" value="1"/>
</dbReference>
<comment type="caution">
    <text evidence="4">The sequence shown here is derived from an EMBL/GenBank/DDBJ whole genome shotgun (WGS) entry which is preliminary data.</text>
</comment>